<dbReference type="RefSeq" id="WP_159978981.1">
    <property type="nucleotide sequence ID" value="NZ_BLIV01000006.1"/>
</dbReference>
<protein>
    <submittedName>
        <fullName evidence="8">Phosphoribosylanthranilate isomerase</fullName>
    </submittedName>
</protein>
<accession>A0A640VU13</accession>
<dbReference type="Proteomes" id="UP000436522">
    <property type="component" value="Unassembled WGS sequence"/>
</dbReference>
<evidence type="ECO:0000313" key="9">
    <source>
        <dbReference type="Proteomes" id="UP000436522"/>
    </source>
</evidence>
<dbReference type="AlphaFoldDB" id="A0A640VU13"/>
<organism evidence="8 9">
    <name type="scientific">Roseobacter cerasinus</name>
    <dbReference type="NCBI Taxonomy" id="2602289"/>
    <lineage>
        <taxon>Bacteria</taxon>
        <taxon>Pseudomonadati</taxon>
        <taxon>Pseudomonadota</taxon>
        <taxon>Alphaproteobacteria</taxon>
        <taxon>Rhodobacterales</taxon>
        <taxon>Roseobacteraceae</taxon>
        <taxon>Roseobacter</taxon>
    </lineage>
</organism>
<keyword evidence="3 6" id="KW-1133">Transmembrane helix</keyword>
<feature type="domain" description="Lipopolysaccharide assembly protein A" evidence="7">
    <location>
        <begin position="45"/>
        <end position="96"/>
    </location>
</feature>
<evidence type="ECO:0000256" key="5">
    <source>
        <dbReference type="SAM" id="Coils"/>
    </source>
</evidence>
<dbReference type="EMBL" id="BLIV01000006">
    <property type="protein sequence ID" value="GFE51347.1"/>
    <property type="molecule type" value="Genomic_DNA"/>
</dbReference>
<dbReference type="OrthoDB" id="7689797at2"/>
<comment type="caution">
    <text evidence="8">The sequence shown here is derived from an EMBL/GenBank/DDBJ whole genome shotgun (WGS) entry which is preliminary data.</text>
</comment>
<keyword evidence="9" id="KW-1185">Reference proteome</keyword>
<sequence>MRYIRYACIALFGIALIAVAIANRGLVSLQLIPSEVAGWFSVNPQIELPLFLVIFGGIVVGLLVGFVWEWVREHGQRADAARQAREMRRLEREIAKLKDEKHAGKDEVLALLDEAS</sequence>
<keyword evidence="2 6" id="KW-0812">Transmembrane</keyword>
<dbReference type="Pfam" id="PF06305">
    <property type="entry name" value="LapA_dom"/>
    <property type="match status" value="1"/>
</dbReference>
<feature type="coiled-coil region" evidence="5">
    <location>
        <begin position="80"/>
        <end position="107"/>
    </location>
</feature>
<reference evidence="8 9" key="1">
    <citation type="submission" date="2019-12" db="EMBL/GenBank/DDBJ databases">
        <title>Roseobacter cerasinus sp. nov., isolated from seawater around aquaculture.</title>
        <authorList>
            <person name="Muramatsu S."/>
            <person name="Takabe Y."/>
            <person name="Mori K."/>
            <person name="Takaichi S."/>
            <person name="Hanada S."/>
        </authorList>
    </citation>
    <scope>NUCLEOTIDE SEQUENCE [LARGE SCALE GENOMIC DNA]</scope>
    <source>
        <strain evidence="8 9">AI77</strain>
    </source>
</reference>
<keyword evidence="4 6" id="KW-0472">Membrane</keyword>
<dbReference type="InterPro" id="IPR010445">
    <property type="entry name" value="LapA_dom"/>
</dbReference>
<keyword evidence="1" id="KW-1003">Cell membrane</keyword>
<evidence type="ECO:0000256" key="3">
    <source>
        <dbReference type="ARBA" id="ARBA00022989"/>
    </source>
</evidence>
<proteinExistence type="predicted"/>
<evidence type="ECO:0000256" key="1">
    <source>
        <dbReference type="ARBA" id="ARBA00022475"/>
    </source>
</evidence>
<name>A0A640VU13_9RHOB</name>
<evidence type="ECO:0000259" key="7">
    <source>
        <dbReference type="Pfam" id="PF06305"/>
    </source>
</evidence>
<dbReference type="GO" id="GO:0016853">
    <property type="term" value="F:isomerase activity"/>
    <property type="evidence" value="ECO:0007669"/>
    <property type="project" value="UniProtKB-KW"/>
</dbReference>
<evidence type="ECO:0000256" key="2">
    <source>
        <dbReference type="ARBA" id="ARBA00022692"/>
    </source>
</evidence>
<keyword evidence="8" id="KW-0413">Isomerase</keyword>
<evidence type="ECO:0000256" key="4">
    <source>
        <dbReference type="ARBA" id="ARBA00023136"/>
    </source>
</evidence>
<keyword evidence="5" id="KW-0175">Coiled coil</keyword>
<feature type="transmembrane region" description="Helical" evidence="6">
    <location>
        <begin position="46"/>
        <end position="68"/>
    </location>
</feature>
<evidence type="ECO:0000256" key="6">
    <source>
        <dbReference type="SAM" id="Phobius"/>
    </source>
</evidence>
<evidence type="ECO:0000313" key="8">
    <source>
        <dbReference type="EMBL" id="GFE51347.1"/>
    </source>
</evidence>
<gene>
    <name evidence="8" type="ORF">So717_31000</name>
</gene>
<dbReference type="GO" id="GO:0005886">
    <property type="term" value="C:plasma membrane"/>
    <property type="evidence" value="ECO:0007669"/>
    <property type="project" value="InterPro"/>
</dbReference>